<reference evidence="4 5" key="1">
    <citation type="submission" date="2018-05" db="EMBL/GenBank/DDBJ databases">
        <title>Complete genome sequence of Megasphaera sp. AJH120T, isolated from the ceca of a chicken.</title>
        <authorList>
            <person name="Maki J."/>
            <person name="Looft T."/>
        </authorList>
    </citation>
    <scope>NUCLEOTIDE SEQUENCE [LARGE SCALE GENOMIC DNA]</scope>
    <source>
        <strain evidence="4 5">AJH120</strain>
    </source>
</reference>
<proteinExistence type="predicted"/>
<dbReference type="Proteomes" id="UP000254337">
    <property type="component" value="Chromosome"/>
</dbReference>
<evidence type="ECO:0000256" key="1">
    <source>
        <dbReference type="ARBA" id="ARBA00022630"/>
    </source>
</evidence>
<keyword evidence="5" id="KW-1185">Reference proteome</keyword>
<keyword evidence="2" id="KW-0288">FMN</keyword>
<gene>
    <name evidence="4" type="ORF">DKB62_05490</name>
</gene>
<sequence>MKFAILMGSPRKHGNTAQCLEPFCDELKRGGAEYTLTWLYDKKIEGCHACRGCQKDWSDFNCVIDDDMTAIAADIKDSDVIVLATPIYSWYCTAPMKALLDRCVYGFNKYYGDEVGPALWAGKKVAVFTTCGYKPEHGADLFAEGVRRYCKHSRLRYAGLFAERHLGYKTVFMDEGKAERARAFARQLLQG</sequence>
<protein>
    <submittedName>
        <fullName evidence="4">Flavodoxin family protein</fullName>
    </submittedName>
</protein>
<keyword evidence="1" id="KW-0285">Flavoprotein</keyword>
<dbReference type="OrthoDB" id="9805976at2"/>
<name>A0A346AYX0_9FIRM</name>
<dbReference type="InterPro" id="IPR029039">
    <property type="entry name" value="Flavoprotein-like_sf"/>
</dbReference>
<evidence type="ECO:0000313" key="5">
    <source>
        <dbReference type="Proteomes" id="UP000254337"/>
    </source>
</evidence>
<dbReference type="AlphaFoldDB" id="A0A346AYX0"/>
<evidence type="ECO:0000256" key="2">
    <source>
        <dbReference type="ARBA" id="ARBA00022643"/>
    </source>
</evidence>
<dbReference type="PANTHER" id="PTHR43278">
    <property type="entry name" value="NAD(P)H-DEPENDENT FMN-CONTAINING OXIDOREDUCTASE YWQN-RELATED"/>
    <property type="match status" value="1"/>
</dbReference>
<feature type="domain" description="NADPH-dependent FMN reductase-like" evidence="3">
    <location>
        <begin position="1"/>
        <end position="132"/>
    </location>
</feature>
<dbReference type="Gene3D" id="3.40.50.360">
    <property type="match status" value="1"/>
</dbReference>
<dbReference type="EMBL" id="CP029462">
    <property type="protein sequence ID" value="AXL21063.1"/>
    <property type="molecule type" value="Genomic_DNA"/>
</dbReference>
<dbReference type="InterPro" id="IPR051796">
    <property type="entry name" value="ISF_SsuE-like"/>
</dbReference>
<dbReference type="GO" id="GO:0016491">
    <property type="term" value="F:oxidoreductase activity"/>
    <property type="evidence" value="ECO:0007669"/>
    <property type="project" value="InterPro"/>
</dbReference>
<dbReference type="Pfam" id="PF03358">
    <property type="entry name" value="FMN_red"/>
    <property type="match status" value="1"/>
</dbReference>
<evidence type="ECO:0000259" key="3">
    <source>
        <dbReference type="Pfam" id="PF03358"/>
    </source>
</evidence>
<dbReference type="InterPro" id="IPR005025">
    <property type="entry name" value="FMN_Rdtase-like_dom"/>
</dbReference>
<organism evidence="4 5">
    <name type="scientific">Megasphaera stantonii</name>
    <dbReference type="NCBI Taxonomy" id="2144175"/>
    <lineage>
        <taxon>Bacteria</taxon>
        <taxon>Bacillati</taxon>
        <taxon>Bacillota</taxon>
        <taxon>Negativicutes</taxon>
        <taxon>Veillonellales</taxon>
        <taxon>Veillonellaceae</taxon>
        <taxon>Megasphaera</taxon>
    </lineage>
</organism>
<accession>A0A346AYX0</accession>
<evidence type="ECO:0000313" key="4">
    <source>
        <dbReference type="EMBL" id="AXL21063.1"/>
    </source>
</evidence>
<dbReference type="KEGG" id="meg:DKB62_05490"/>
<dbReference type="PANTHER" id="PTHR43278:SF2">
    <property type="entry name" value="IRON-SULFUR FLAVOPROTEIN"/>
    <property type="match status" value="1"/>
</dbReference>
<dbReference type="RefSeq" id="WP_087477621.1">
    <property type="nucleotide sequence ID" value="NZ_CALYAU010000021.1"/>
</dbReference>
<dbReference type="SUPFAM" id="SSF52218">
    <property type="entry name" value="Flavoproteins"/>
    <property type="match status" value="1"/>
</dbReference>